<feature type="transmembrane region" description="Helical" evidence="1">
    <location>
        <begin position="185"/>
        <end position="200"/>
    </location>
</feature>
<dbReference type="STRING" id="1469948.GCA_000732725_03805"/>
<dbReference type="Proteomes" id="UP000295718">
    <property type="component" value="Unassembled WGS sequence"/>
</dbReference>
<evidence type="ECO:0000313" key="2">
    <source>
        <dbReference type="EMBL" id="TCL59322.1"/>
    </source>
</evidence>
<feature type="transmembrane region" description="Helical" evidence="1">
    <location>
        <begin position="75"/>
        <end position="95"/>
    </location>
</feature>
<sequence length="474" mass="54156">MMTWINKIKKYTASLEKWDMGLLIVCLGFYLFFPFYDGPVWCADSPSYATMNITREPLYPTFLWIFRSLFGEEGYLMPVVIVQSLLAAYATWKLAVTVKKYKAGSRLLAFLSVCFQFGVTFLCRFVAIRGSSYIDSIMTEGLGLSLYVLFIVQLYKYIMEEKKQNLAAAACFALLLVNLRKQMLLSLALMAAVFILYYLIKKRNMKKLLLLLGLTVCLFFAGKLSDRFYNYCVRGVWIEHSGNSMGMLCTLIYTSKEGDASLFEDETVRGLYEEILAQANEQGLRKMYAPEGWVDLSTHYADSYDAIGYGIINPVVQDYIAEHFEYSEIDAVLQYDVYCNAMAKTLLSQATHFDTGDLLQVFLANTWKGFVNSIARVNTYLNFYAVLAYVLYLLLYVYSSCEGNEPKARRKRWRLPDSTLTMAEIVIGGVIVNSIVVGAMIFTQPRYMIYNMGVFYTALSLLAYDLLPWKGRKP</sequence>
<feature type="transmembrane region" description="Helical" evidence="1">
    <location>
        <begin position="448"/>
        <end position="467"/>
    </location>
</feature>
<comment type="caution">
    <text evidence="2">The sequence shown here is derived from an EMBL/GenBank/DDBJ whole genome shotgun (WGS) entry which is preliminary data.</text>
</comment>
<keyword evidence="1" id="KW-0472">Membrane</keyword>
<feature type="transmembrane region" description="Helical" evidence="1">
    <location>
        <begin position="419"/>
        <end position="442"/>
    </location>
</feature>
<feature type="transmembrane region" description="Helical" evidence="1">
    <location>
        <begin position="207"/>
        <end position="224"/>
    </location>
</feature>
<protein>
    <recommendedName>
        <fullName evidence="4">Dolichyl-phosphate-mannose-protein mannosyltransferase</fullName>
    </recommendedName>
</protein>
<feature type="transmembrane region" description="Helical" evidence="1">
    <location>
        <begin position="380"/>
        <end position="398"/>
    </location>
</feature>
<keyword evidence="1" id="KW-0812">Transmembrane</keyword>
<reference evidence="2 3" key="1">
    <citation type="submission" date="2019-03" db="EMBL/GenBank/DDBJ databases">
        <title>Genomic Encyclopedia of Type Strains, Phase IV (KMG-IV): sequencing the most valuable type-strain genomes for metagenomic binning, comparative biology and taxonomic classification.</title>
        <authorList>
            <person name="Goeker M."/>
        </authorList>
    </citation>
    <scope>NUCLEOTIDE SEQUENCE [LARGE SCALE GENOMIC DNA]</scope>
    <source>
        <strain evidence="2 3">DSM 100556</strain>
    </source>
</reference>
<name>A0A4R1R201_9FIRM</name>
<dbReference type="OrthoDB" id="2064362at2"/>
<gene>
    <name evidence="2" type="ORF">EDD76_10458</name>
</gene>
<dbReference type="RefSeq" id="WP_031392419.1">
    <property type="nucleotide sequence ID" value="NZ_JPNB01000002.1"/>
</dbReference>
<evidence type="ECO:0000313" key="3">
    <source>
        <dbReference type="Proteomes" id="UP000295718"/>
    </source>
</evidence>
<dbReference type="EMBL" id="SLUO01000004">
    <property type="protein sequence ID" value="TCL59322.1"/>
    <property type="molecule type" value="Genomic_DNA"/>
</dbReference>
<feature type="transmembrane region" description="Helical" evidence="1">
    <location>
        <begin position="107"/>
        <end position="127"/>
    </location>
</feature>
<keyword evidence="3" id="KW-1185">Reference proteome</keyword>
<proteinExistence type="predicted"/>
<accession>A0A4R1R201</accession>
<keyword evidence="1" id="KW-1133">Transmembrane helix</keyword>
<evidence type="ECO:0000256" key="1">
    <source>
        <dbReference type="SAM" id="Phobius"/>
    </source>
</evidence>
<organism evidence="2 3">
    <name type="scientific">Kineothrix alysoides</name>
    <dbReference type="NCBI Taxonomy" id="1469948"/>
    <lineage>
        <taxon>Bacteria</taxon>
        <taxon>Bacillati</taxon>
        <taxon>Bacillota</taxon>
        <taxon>Clostridia</taxon>
        <taxon>Lachnospirales</taxon>
        <taxon>Lachnospiraceae</taxon>
        <taxon>Kineothrix</taxon>
    </lineage>
</organism>
<evidence type="ECO:0008006" key="4">
    <source>
        <dbReference type="Google" id="ProtNLM"/>
    </source>
</evidence>
<feature type="transmembrane region" description="Helical" evidence="1">
    <location>
        <begin position="133"/>
        <end position="152"/>
    </location>
</feature>
<dbReference type="AlphaFoldDB" id="A0A4R1R201"/>